<gene>
    <name evidence="4" type="ORF">LCPAC302_01430</name>
</gene>
<dbReference type="EMBL" id="MK500543">
    <property type="protein sequence ID" value="QBK91523.1"/>
    <property type="molecule type" value="Genomic_DNA"/>
</dbReference>
<dbReference type="PANTHER" id="PTHR24188">
    <property type="entry name" value="ANKYRIN REPEAT PROTEIN"/>
    <property type="match status" value="1"/>
</dbReference>
<accession>A0A481Z6L4</accession>
<protein>
    <submittedName>
        <fullName evidence="4">Ankyrin repeat protein</fullName>
    </submittedName>
</protein>
<dbReference type="SMART" id="SM00248">
    <property type="entry name" value="ANK"/>
    <property type="match status" value="4"/>
</dbReference>
<keyword evidence="1" id="KW-0677">Repeat</keyword>
<dbReference type="InterPro" id="IPR001810">
    <property type="entry name" value="F-box_dom"/>
</dbReference>
<evidence type="ECO:0000313" key="4">
    <source>
        <dbReference type="EMBL" id="QBK91523.1"/>
    </source>
</evidence>
<dbReference type="InterPro" id="IPR002110">
    <property type="entry name" value="Ankyrin_rpt"/>
</dbReference>
<dbReference type="SUPFAM" id="SSF81383">
    <property type="entry name" value="F-box domain"/>
    <property type="match status" value="1"/>
</dbReference>
<dbReference type="PROSITE" id="PS50088">
    <property type="entry name" value="ANK_REPEAT"/>
    <property type="match status" value="3"/>
</dbReference>
<proteinExistence type="predicted"/>
<dbReference type="Gene3D" id="1.25.40.20">
    <property type="entry name" value="Ankyrin repeat-containing domain"/>
    <property type="match status" value="2"/>
</dbReference>
<dbReference type="Pfam" id="PF12796">
    <property type="entry name" value="Ank_2"/>
    <property type="match status" value="2"/>
</dbReference>
<dbReference type="InterPro" id="IPR036770">
    <property type="entry name" value="Ankyrin_rpt-contain_sf"/>
</dbReference>
<feature type="domain" description="F-box" evidence="3">
    <location>
        <begin position="4"/>
        <end position="53"/>
    </location>
</feature>
<keyword evidence="2" id="KW-0040">ANK repeat</keyword>
<sequence>MNQIDYLSQLPVDVFIQNITYLPFSDVINICSTNQKLHTYCTDPRYNNNWKSLIDNTFSQVDNYEEKLNKIWSDLNVNKNTYNYRVYTGLVKLLDPITQAMIYYKQGDMKSFENLTQIQKFLAMFLLGNKDQMEKYLPLYSGQGLPYNTFIKLSEGKKIYQNILDDMLIEIAAKGSIQGVKRMEKEGANIHAYHDWALTTASGNGHLEVVKYLVEHDANMHANNHASLILAISNGQLEVVKYLVDHGANIHAQHDMVLIVPSEKGYLEIVKYLVEHGANIHANYDEPVKLASQNGHLEVVKYLVEHGADIHAKDPDDMTGYIF</sequence>
<dbReference type="PROSITE" id="PS50181">
    <property type="entry name" value="FBOX"/>
    <property type="match status" value="1"/>
</dbReference>
<dbReference type="PANTHER" id="PTHR24188:SF29">
    <property type="entry name" value="GH09064P"/>
    <property type="match status" value="1"/>
</dbReference>
<reference evidence="4" key="1">
    <citation type="journal article" date="2019" name="MBio">
        <title>Virus Genomes from Deep Sea Sediments Expand the Ocean Megavirome and Support Independent Origins of Viral Gigantism.</title>
        <authorList>
            <person name="Backstrom D."/>
            <person name="Yutin N."/>
            <person name="Jorgensen S.L."/>
            <person name="Dharamshi J."/>
            <person name="Homa F."/>
            <person name="Zaremba-Niedwiedzka K."/>
            <person name="Spang A."/>
            <person name="Wolf Y.I."/>
            <person name="Koonin E.V."/>
            <person name="Ettema T.J."/>
        </authorList>
    </citation>
    <scope>NUCLEOTIDE SEQUENCE</scope>
</reference>
<dbReference type="InterPro" id="IPR036047">
    <property type="entry name" value="F-box-like_dom_sf"/>
</dbReference>
<dbReference type="SUPFAM" id="SSF48403">
    <property type="entry name" value="Ankyrin repeat"/>
    <property type="match status" value="1"/>
</dbReference>
<evidence type="ECO:0000256" key="1">
    <source>
        <dbReference type="ARBA" id="ARBA00022737"/>
    </source>
</evidence>
<organism evidence="4">
    <name type="scientific">Pithovirus LCPAC302</name>
    <dbReference type="NCBI Taxonomy" id="2506593"/>
    <lineage>
        <taxon>Viruses</taxon>
        <taxon>Pithoviruses</taxon>
    </lineage>
</organism>
<name>A0A481Z6L4_9VIRU</name>
<evidence type="ECO:0000259" key="3">
    <source>
        <dbReference type="PROSITE" id="PS50181"/>
    </source>
</evidence>
<dbReference type="PROSITE" id="PS50297">
    <property type="entry name" value="ANK_REP_REGION"/>
    <property type="match status" value="2"/>
</dbReference>
<evidence type="ECO:0000256" key="2">
    <source>
        <dbReference type="ARBA" id="ARBA00023043"/>
    </source>
</evidence>